<dbReference type="Gene3D" id="1.10.1220.170">
    <property type="match status" value="1"/>
</dbReference>
<dbReference type="PANTHER" id="PTHR33713:SF6">
    <property type="entry name" value="ANTITOXIN YEFM"/>
    <property type="match status" value="1"/>
</dbReference>
<dbReference type="SUPFAM" id="SSF143120">
    <property type="entry name" value="YefM-like"/>
    <property type="match status" value="1"/>
</dbReference>
<dbReference type="EMBL" id="MGDD01000161">
    <property type="protein sequence ID" value="OGL45765.1"/>
    <property type="molecule type" value="Genomic_DNA"/>
</dbReference>
<accession>A0A1F7RW23</accession>
<dbReference type="Proteomes" id="UP000179266">
    <property type="component" value="Unassembled WGS sequence"/>
</dbReference>
<evidence type="ECO:0000256" key="2">
    <source>
        <dbReference type="RuleBase" id="RU362080"/>
    </source>
</evidence>
<sequence length="95" mass="10511">MTIHTTYSQARANLASLCSQVAENREIVLINRRNAEDVALIAASELSSLLETAHLLRSPGNAQRLLTALNRALSRSEHPQGIEDFKKEMGIVEKK</sequence>
<comment type="function">
    <text evidence="2">Antitoxin component of a type II toxin-antitoxin (TA) system.</text>
</comment>
<dbReference type="PANTHER" id="PTHR33713">
    <property type="entry name" value="ANTITOXIN YAFN-RELATED"/>
    <property type="match status" value="1"/>
</dbReference>
<comment type="similarity">
    <text evidence="1 2">Belongs to the phD/YefM antitoxin family.</text>
</comment>
<comment type="caution">
    <text evidence="3">The sequence shown here is derived from an EMBL/GenBank/DDBJ whole genome shotgun (WGS) entry which is preliminary data.</text>
</comment>
<evidence type="ECO:0000256" key="1">
    <source>
        <dbReference type="ARBA" id="ARBA00009981"/>
    </source>
</evidence>
<dbReference type="Pfam" id="PF02604">
    <property type="entry name" value="PhdYeFM_antitox"/>
    <property type="match status" value="1"/>
</dbReference>
<protein>
    <recommendedName>
        <fullName evidence="2">Antitoxin</fullName>
    </recommendedName>
</protein>
<evidence type="ECO:0000313" key="4">
    <source>
        <dbReference type="Proteomes" id="UP000179266"/>
    </source>
</evidence>
<dbReference type="InterPro" id="IPR051405">
    <property type="entry name" value="phD/YefM_antitoxin"/>
</dbReference>
<gene>
    <name evidence="3" type="ORF">A2161_14930</name>
</gene>
<dbReference type="Gene3D" id="3.40.1620.10">
    <property type="entry name" value="YefM-like domain"/>
    <property type="match status" value="1"/>
</dbReference>
<dbReference type="InterPro" id="IPR006442">
    <property type="entry name" value="Antitoxin_Phd/YefM"/>
</dbReference>
<reference evidence="3 4" key="1">
    <citation type="journal article" date="2016" name="Nat. Commun.">
        <title>Thousands of microbial genomes shed light on interconnected biogeochemical processes in an aquifer system.</title>
        <authorList>
            <person name="Anantharaman K."/>
            <person name="Brown C.T."/>
            <person name="Hug L.A."/>
            <person name="Sharon I."/>
            <person name="Castelle C.J."/>
            <person name="Probst A.J."/>
            <person name="Thomas B.C."/>
            <person name="Singh A."/>
            <person name="Wilkins M.J."/>
            <person name="Karaoz U."/>
            <person name="Brodie E.L."/>
            <person name="Williams K.H."/>
            <person name="Hubbard S.S."/>
            <person name="Banfield J.F."/>
        </authorList>
    </citation>
    <scope>NUCLEOTIDE SEQUENCE [LARGE SCALE GENOMIC DNA]</scope>
</reference>
<dbReference type="AlphaFoldDB" id="A0A1F7RW23"/>
<evidence type="ECO:0000313" key="3">
    <source>
        <dbReference type="EMBL" id="OGL45765.1"/>
    </source>
</evidence>
<organism evidence="3 4">
    <name type="scientific">Candidatus Schekmanbacteria bacterium RBG_13_48_7</name>
    <dbReference type="NCBI Taxonomy" id="1817878"/>
    <lineage>
        <taxon>Bacteria</taxon>
        <taxon>Candidatus Schekmaniibacteriota</taxon>
    </lineage>
</organism>
<dbReference type="InterPro" id="IPR036165">
    <property type="entry name" value="YefM-like_sf"/>
</dbReference>
<proteinExistence type="inferred from homology"/>
<name>A0A1F7RW23_9BACT</name>